<evidence type="ECO:0000313" key="2">
    <source>
        <dbReference type="Proteomes" id="UP000240516"/>
    </source>
</evidence>
<dbReference type="Proteomes" id="UP000240516">
    <property type="component" value="Segment"/>
</dbReference>
<sequence>MLLVMLIGKVTKTDIKRIADELQQSCDMVEDILKDET</sequence>
<reference evidence="2" key="1">
    <citation type="journal article" date="2018" name="Front. Microbiol.">
        <title>Identification and Characterization of T5-Like Bacteriophages Representing Two Novel Subgroups from Food Products.</title>
        <authorList>
            <person name="Svab D."/>
            <person name="Falgenhauer L."/>
            <person name="Rohde M."/>
            <person name="Szabo J."/>
            <person name="Chakraborty T."/>
            <person name="Toth I."/>
        </authorList>
    </citation>
    <scope>NUCLEOTIDE SEQUENCE [LARGE SCALE GENOMIC DNA]</scope>
</reference>
<keyword evidence="2" id="KW-1185">Reference proteome</keyword>
<dbReference type="InterPro" id="IPR055865">
    <property type="entry name" value="Phage_memb_DUF7442"/>
</dbReference>
<name>A0A2K8H5G9_9CAUD</name>
<dbReference type="EMBL" id="MF431730">
    <property type="protein sequence ID" value="ASU01478.1"/>
    <property type="molecule type" value="Genomic_DNA"/>
</dbReference>
<proteinExistence type="predicted"/>
<dbReference type="Pfam" id="PF24226">
    <property type="entry name" value="DUF7442"/>
    <property type="match status" value="1"/>
</dbReference>
<evidence type="ECO:0000313" key="1">
    <source>
        <dbReference type="EMBL" id="ASU01478.1"/>
    </source>
</evidence>
<gene>
    <name evidence="1" type="ORF">P24_0025</name>
</gene>
<protein>
    <submittedName>
        <fullName evidence="1">Uncharacterized protein</fullName>
    </submittedName>
</protein>
<organism evidence="1 2">
    <name type="scientific">Escherichia phage chee24</name>
    <dbReference type="NCBI Taxonomy" id="2024330"/>
    <lineage>
        <taxon>Viruses</taxon>
        <taxon>Duplodnaviria</taxon>
        <taxon>Heunggongvirae</taxon>
        <taxon>Uroviricota</taxon>
        <taxon>Caudoviricetes</taxon>
        <taxon>Demerecviridae</taxon>
        <taxon>Markadamsvirinae</taxon>
        <taxon>Tequintavirus</taxon>
        <taxon>Tequintavirus chee24</taxon>
    </lineage>
</organism>
<accession>A0A2K8H5G9</accession>